<protein>
    <submittedName>
        <fullName evidence="2">Uncharacterized protein</fullName>
    </submittedName>
</protein>
<dbReference type="AlphaFoldDB" id="A0A4S4K8T1"/>
<sequence>MLLSFKQFGRPAVSGSPPAHPLIAASPPSSEGLDSSGAPGNERVHPRSPSFDVEMSSNRDQKRRANLAGSILRGVGLEEDALDEFALLSTEGMMMTIMAHILLLEAEKLQGELQRQLNDADFTAKLSARILAAIMSPNLSAYGNGIVEEILHLVRTEPQIFEVDSAYGEHPRLCKLFTEKVAALMIKHRSKLRTHLLTSISKHLSVDVALLLAIKRVKSIQPTMAHLSRFAFLRKALIMFNGLGKQTALTIACEDHTRQASVHEDRVPSNSASAAADGVFSGSQPPPCTQRSLSERRSAHSVADTTSGEGPDGGNADIVDVNANDVPAVQDESDGVVYSHSAFWAFVDDMLAELREDCRSRAQGDLAKYQQNLDEFFNETLQADFQMYPPGKLIRMGKVCAAWQVAIQDKLVWL</sequence>
<accession>A0A4S4K8T1</accession>
<proteinExistence type="predicted"/>
<evidence type="ECO:0000313" key="3">
    <source>
        <dbReference type="Proteomes" id="UP000309038"/>
    </source>
</evidence>
<feature type="region of interest" description="Disordered" evidence="1">
    <location>
        <begin position="1"/>
        <end position="61"/>
    </location>
</feature>
<keyword evidence="3" id="KW-1185">Reference proteome</keyword>
<feature type="region of interest" description="Disordered" evidence="1">
    <location>
        <begin position="261"/>
        <end position="318"/>
    </location>
</feature>
<name>A0A4S4K8T1_9APHY</name>
<comment type="caution">
    <text evidence="2">The sequence shown here is derived from an EMBL/GenBank/DDBJ whole genome shotgun (WGS) entry which is preliminary data.</text>
</comment>
<dbReference type="EMBL" id="SGPJ01000481">
    <property type="protein sequence ID" value="THG94223.1"/>
    <property type="molecule type" value="Genomic_DNA"/>
</dbReference>
<evidence type="ECO:0000256" key="1">
    <source>
        <dbReference type="SAM" id="MobiDB-lite"/>
    </source>
</evidence>
<gene>
    <name evidence="2" type="ORF">EW026_g7211</name>
</gene>
<organism evidence="2 3">
    <name type="scientific">Hermanssonia centrifuga</name>
    <dbReference type="NCBI Taxonomy" id="98765"/>
    <lineage>
        <taxon>Eukaryota</taxon>
        <taxon>Fungi</taxon>
        <taxon>Dikarya</taxon>
        <taxon>Basidiomycota</taxon>
        <taxon>Agaricomycotina</taxon>
        <taxon>Agaricomycetes</taxon>
        <taxon>Polyporales</taxon>
        <taxon>Meruliaceae</taxon>
        <taxon>Hermanssonia</taxon>
    </lineage>
</organism>
<reference evidence="2 3" key="1">
    <citation type="submission" date="2019-02" db="EMBL/GenBank/DDBJ databases">
        <title>Genome sequencing of the rare red list fungi Phlebia centrifuga.</title>
        <authorList>
            <person name="Buettner E."/>
            <person name="Kellner H."/>
        </authorList>
    </citation>
    <scope>NUCLEOTIDE SEQUENCE [LARGE SCALE GENOMIC DNA]</scope>
    <source>
        <strain evidence="2 3">DSM 108282</strain>
    </source>
</reference>
<evidence type="ECO:0000313" key="2">
    <source>
        <dbReference type="EMBL" id="THG94223.1"/>
    </source>
</evidence>
<dbReference type="Proteomes" id="UP000309038">
    <property type="component" value="Unassembled WGS sequence"/>
</dbReference>